<feature type="transmembrane region" description="Helical" evidence="1">
    <location>
        <begin position="6"/>
        <end position="24"/>
    </location>
</feature>
<evidence type="ECO:0000313" key="2">
    <source>
        <dbReference type="EMBL" id="SEP81895.1"/>
    </source>
</evidence>
<sequence>MAEKVMIVLTFLLITFFVGTFICVKNRLDEIENRLALERAEIEEMQKKQRLTAQDVKFIEYLVLEGEQK</sequence>
<dbReference type="Proteomes" id="UP000182360">
    <property type="component" value="Unassembled WGS sequence"/>
</dbReference>
<dbReference type="AlphaFoldDB" id="A0A1H9AZD9"/>
<organism evidence="2 3">
    <name type="scientific">Treponema bryantii</name>
    <dbReference type="NCBI Taxonomy" id="163"/>
    <lineage>
        <taxon>Bacteria</taxon>
        <taxon>Pseudomonadati</taxon>
        <taxon>Spirochaetota</taxon>
        <taxon>Spirochaetia</taxon>
        <taxon>Spirochaetales</taxon>
        <taxon>Treponemataceae</taxon>
        <taxon>Treponema</taxon>
    </lineage>
</organism>
<evidence type="ECO:0000313" key="3">
    <source>
        <dbReference type="Proteomes" id="UP000182360"/>
    </source>
</evidence>
<gene>
    <name evidence="2" type="ORF">SAMN04487977_101519</name>
</gene>
<dbReference type="EMBL" id="FOFU01000001">
    <property type="protein sequence ID" value="SEP81895.1"/>
    <property type="molecule type" value="Genomic_DNA"/>
</dbReference>
<accession>A0A1H9AZD9</accession>
<evidence type="ECO:0000256" key="1">
    <source>
        <dbReference type="SAM" id="Phobius"/>
    </source>
</evidence>
<keyword evidence="3" id="KW-1185">Reference proteome</keyword>
<reference evidence="2 3" key="1">
    <citation type="submission" date="2016-10" db="EMBL/GenBank/DDBJ databases">
        <authorList>
            <person name="de Groot N.N."/>
        </authorList>
    </citation>
    <scope>NUCLEOTIDE SEQUENCE [LARGE SCALE GENOMIC DNA]</scope>
    <source>
        <strain evidence="2 3">B25</strain>
    </source>
</reference>
<keyword evidence="1" id="KW-0472">Membrane</keyword>
<proteinExistence type="predicted"/>
<name>A0A1H9AZD9_9SPIR</name>
<keyword evidence="1" id="KW-1133">Transmembrane helix</keyword>
<keyword evidence="1" id="KW-0812">Transmembrane</keyword>
<dbReference type="RefSeq" id="WP_074640611.1">
    <property type="nucleotide sequence ID" value="NZ_FOFU01000001.1"/>
</dbReference>
<protein>
    <submittedName>
        <fullName evidence="2">Uncharacterized protein</fullName>
    </submittedName>
</protein>